<dbReference type="RefSeq" id="XP_014677431.1">
    <property type="nucleotide sequence ID" value="XM_014821945.1"/>
</dbReference>
<dbReference type="PANTHER" id="PTHR46791:SF5">
    <property type="entry name" value="CLR5 DOMAIN-CONTAINING PROTEIN-RELATED"/>
    <property type="match status" value="1"/>
</dbReference>
<reference evidence="3" key="1">
    <citation type="submission" date="2025-08" db="UniProtKB">
        <authorList>
            <consortium name="RefSeq"/>
        </authorList>
    </citation>
    <scope>IDENTIFICATION</scope>
</reference>
<dbReference type="SUPFAM" id="SSF53098">
    <property type="entry name" value="Ribonuclease H-like"/>
    <property type="match status" value="1"/>
</dbReference>
<dbReference type="InterPro" id="IPR012337">
    <property type="entry name" value="RNaseH-like_sf"/>
</dbReference>
<dbReference type="Pfam" id="PF24764">
    <property type="entry name" value="rva_4"/>
    <property type="match status" value="1"/>
</dbReference>
<dbReference type="Proteomes" id="UP000695022">
    <property type="component" value="Unplaced"/>
</dbReference>
<dbReference type="InterPro" id="IPR001584">
    <property type="entry name" value="Integrase_cat-core"/>
</dbReference>
<feature type="domain" description="Integrase catalytic" evidence="1">
    <location>
        <begin position="76"/>
        <end position="257"/>
    </location>
</feature>
<keyword evidence="2" id="KW-1185">Reference proteome</keyword>
<evidence type="ECO:0000313" key="3">
    <source>
        <dbReference type="RefSeq" id="XP_014677431.1"/>
    </source>
</evidence>
<gene>
    <name evidence="3" type="primary">LOC106817286</name>
</gene>
<dbReference type="GeneID" id="106817286"/>
<evidence type="ECO:0000313" key="2">
    <source>
        <dbReference type="Proteomes" id="UP000695022"/>
    </source>
</evidence>
<dbReference type="PROSITE" id="PS50994">
    <property type="entry name" value="INTEGRASE"/>
    <property type="match status" value="1"/>
</dbReference>
<organism evidence="2 3">
    <name type="scientific">Priapulus caudatus</name>
    <name type="common">Priapulid worm</name>
    <dbReference type="NCBI Taxonomy" id="37621"/>
    <lineage>
        <taxon>Eukaryota</taxon>
        <taxon>Metazoa</taxon>
        <taxon>Ecdysozoa</taxon>
        <taxon>Scalidophora</taxon>
        <taxon>Priapulida</taxon>
        <taxon>Priapulimorpha</taxon>
        <taxon>Priapulimorphida</taxon>
        <taxon>Priapulidae</taxon>
        <taxon>Priapulus</taxon>
    </lineage>
</organism>
<evidence type="ECO:0000259" key="1">
    <source>
        <dbReference type="PROSITE" id="PS50994"/>
    </source>
</evidence>
<protein>
    <submittedName>
        <fullName evidence="3">Uncharacterized protein LOC106817286</fullName>
    </submittedName>
</protein>
<dbReference type="Gene3D" id="3.30.420.10">
    <property type="entry name" value="Ribonuclease H-like superfamily/Ribonuclease H"/>
    <property type="match status" value="1"/>
</dbReference>
<proteinExistence type="predicted"/>
<name>A0ABM1EZ10_PRICU</name>
<dbReference type="PANTHER" id="PTHR46791">
    <property type="entry name" value="EXPRESSED PROTEIN"/>
    <property type="match status" value="1"/>
</dbReference>
<dbReference type="InterPro" id="IPR036397">
    <property type="entry name" value="RNaseH_sf"/>
</dbReference>
<accession>A0ABM1EZ10</accession>
<dbReference type="InterPro" id="IPR058913">
    <property type="entry name" value="Integrase_dom_put"/>
</dbReference>
<sequence length="346" mass="39215">MSIRQRYSTLDDASLDVKLKTLTTGNMNIGYRGARSQLDSIGILLPYERVRRAMIRINPAAVALRWGNTVQRRSYNVPSPNALWHIDGNHKLIRWRFIVHGGIDGYSRLITYLKVATNNKAETVYAAFLNAVEQYGLPSRVRMDEGVENGHVARCMVQHRGANRGSAMIGTSVHNQRIERLWVDVFQGCLSTFYQLFTYLEEQHLLDCDNELHLLGLHLAYLPVILKKLDEFKEQHNRHPIQSANHRSPYRLFASGILRNANSRTTAINSITMSAEQRYIIDLGTPIPELQRLAAVVNVPSHPFSVEQVQEIQRDLALAPSANDALGIDSYLRVVEHLSRNLGNTI</sequence>